<keyword evidence="1" id="KW-0472">Membrane</keyword>
<evidence type="ECO:0000313" key="2">
    <source>
        <dbReference type="EMBL" id="WXK48399.1"/>
    </source>
</evidence>
<evidence type="ECO:0000313" key="3">
    <source>
        <dbReference type="Proteomes" id="UP001447857"/>
    </source>
</evidence>
<proteinExistence type="predicted"/>
<dbReference type="EMBL" id="CP147988">
    <property type="protein sequence ID" value="WXK48399.1"/>
    <property type="molecule type" value="Genomic_DNA"/>
</dbReference>
<dbReference type="RefSeq" id="WP_338839195.1">
    <property type="nucleotide sequence ID" value="NZ_CP147988.1"/>
</dbReference>
<keyword evidence="1" id="KW-1133">Transmembrane helix</keyword>
<protein>
    <submittedName>
        <fullName evidence="2">Uncharacterized protein</fullName>
    </submittedName>
</protein>
<name>A0ABZ2Q219_9FLAO</name>
<keyword evidence="1" id="KW-0812">Transmembrane</keyword>
<dbReference type="Proteomes" id="UP001447857">
    <property type="component" value="Chromosome"/>
</dbReference>
<accession>A0ABZ2Q219</accession>
<sequence>MNQNQSSTPIVSIGIFSSKEEMRSLIFHGNVENIKSYIDKVIDTANYHIDSILAGKRSAKKKKGGFSQFYRNFVNPNAEEIELVDICLEKAAEGIETLSLPINARYPNLQHILYNFNQRLSTLKNESIPQLKEYSRKKKGRNRLIVWGIIVLHVIIYGGIFLML</sequence>
<reference evidence="2 3" key="1">
    <citation type="submission" date="2024-02" db="EMBL/GenBank/DDBJ databases">
        <title>complete genome of Flavobacterium ginsenosidimutans Str. YTB16.</title>
        <authorList>
            <person name="Wang Q."/>
        </authorList>
    </citation>
    <scope>NUCLEOTIDE SEQUENCE [LARGE SCALE GENOMIC DNA]</scope>
    <source>
        <strain evidence="2 3">YTB16</strain>
    </source>
</reference>
<feature type="transmembrane region" description="Helical" evidence="1">
    <location>
        <begin position="144"/>
        <end position="163"/>
    </location>
</feature>
<keyword evidence="3" id="KW-1185">Reference proteome</keyword>
<organism evidence="2 3">
    <name type="scientific">Flavobacterium ginsenosidimutans</name>
    <dbReference type="NCBI Taxonomy" id="687844"/>
    <lineage>
        <taxon>Bacteria</taxon>
        <taxon>Pseudomonadati</taxon>
        <taxon>Bacteroidota</taxon>
        <taxon>Flavobacteriia</taxon>
        <taxon>Flavobacteriales</taxon>
        <taxon>Flavobacteriaceae</taxon>
        <taxon>Flavobacterium</taxon>
    </lineage>
</organism>
<evidence type="ECO:0000256" key="1">
    <source>
        <dbReference type="SAM" id="Phobius"/>
    </source>
</evidence>
<gene>
    <name evidence="2" type="ORF">V6624_15325</name>
</gene>